<reference evidence="2" key="1">
    <citation type="submission" date="2020-05" db="EMBL/GenBank/DDBJ databases">
        <authorList>
            <person name="Chiriac C."/>
            <person name="Salcher M."/>
            <person name="Ghai R."/>
            <person name="Kavagutti S V."/>
        </authorList>
    </citation>
    <scope>NUCLEOTIDE SEQUENCE</scope>
</reference>
<feature type="region of interest" description="Disordered" evidence="1">
    <location>
        <begin position="426"/>
        <end position="462"/>
    </location>
</feature>
<dbReference type="EMBL" id="LR797299">
    <property type="protein sequence ID" value="CAB4200290.1"/>
    <property type="molecule type" value="Genomic_DNA"/>
</dbReference>
<proteinExistence type="predicted"/>
<feature type="region of interest" description="Disordered" evidence="1">
    <location>
        <begin position="244"/>
        <end position="272"/>
    </location>
</feature>
<feature type="compositionally biased region" description="Low complexity" evidence="1">
    <location>
        <begin position="72"/>
        <end position="84"/>
    </location>
</feature>
<feature type="compositionally biased region" description="Basic and acidic residues" evidence="1">
    <location>
        <begin position="426"/>
        <end position="435"/>
    </location>
</feature>
<gene>
    <name evidence="2" type="ORF">UFOVP1005_38</name>
    <name evidence="3" type="ORF">UFOVP1344_38</name>
    <name evidence="4" type="ORF">UFOVP1602_2</name>
</gene>
<feature type="compositionally biased region" description="Basic and acidic residues" evidence="1">
    <location>
        <begin position="476"/>
        <end position="490"/>
    </location>
</feature>
<dbReference type="EMBL" id="LR796956">
    <property type="protein sequence ID" value="CAB4177646.1"/>
    <property type="molecule type" value="Genomic_DNA"/>
</dbReference>
<feature type="region of interest" description="Disordered" evidence="1">
    <location>
        <begin position="319"/>
        <end position="342"/>
    </location>
</feature>
<accession>A0A6J5Q5M3</accession>
<feature type="region of interest" description="Disordered" evidence="1">
    <location>
        <begin position="476"/>
        <end position="495"/>
    </location>
</feature>
<feature type="region of interest" description="Disordered" evidence="1">
    <location>
        <begin position="182"/>
        <end position="216"/>
    </location>
</feature>
<name>A0A6J5Q5M3_9CAUD</name>
<evidence type="ECO:0000313" key="4">
    <source>
        <dbReference type="EMBL" id="CAB4218060.1"/>
    </source>
</evidence>
<sequence>MAKTKTVAGMTKEELVAFLTNNPDIRDRVAASIASGKSATVAVESAAVTSIPGGKRPKARSAGKVERAPKEAAAPSMRGASAAAQSIRQGDNIGSKAWKTAKASIGEEQWKTLSPKQKVTLALDVVPKSIGAAEAVGVVRAIGSRAMPLRGADADGTSSTLETWGKARGVKNPLAEARVAVEGKASGQTGRQIAQTPTRGVAGGTKSLPRPTKETREAKMAEVAASTPQTKLEKIVERATADHLARVSPEPQTGIRSTPKRFKEKQNLPKAPNGTKWITVGVGKGQMNVLVDTEGYVLGPKGSSYKNMTQAEYLRKVLNENAPAEPKRGPVSRGKGESATAMEALSASGARFNREFTVEAVRSGHQLMNTKIRRDNQVRLSKGASKDSLPQALTVRQYVDAAFPDIANTDKMSMVAAVRKLARTERVQRKADKMPAEPAPTQKRKTRLKPQTPEAGRAKVASKEVARVTALTRQDEVPARPTATRREKNAAKKTMRSVVTGTEFVPAEDAANIARKPIAKRAPKTPEINTLIDQLKKDMSPVEKKQLYEIKRVAESGFKPARVKAMEKAGIFTKRNTPVSPKVKTAAKALGYMNIAALALNFLDGEKKRRG</sequence>
<dbReference type="EMBL" id="LR797467">
    <property type="protein sequence ID" value="CAB4218060.1"/>
    <property type="molecule type" value="Genomic_DNA"/>
</dbReference>
<evidence type="ECO:0000256" key="1">
    <source>
        <dbReference type="SAM" id="MobiDB-lite"/>
    </source>
</evidence>
<evidence type="ECO:0000313" key="2">
    <source>
        <dbReference type="EMBL" id="CAB4177646.1"/>
    </source>
</evidence>
<organism evidence="2">
    <name type="scientific">uncultured Caudovirales phage</name>
    <dbReference type="NCBI Taxonomy" id="2100421"/>
    <lineage>
        <taxon>Viruses</taxon>
        <taxon>Duplodnaviria</taxon>
        <taxon>Heunggongvirae</taxon>
        <taxon>Uroviricota</taxon>
        <taxon>Caudoviricetes</taxon>
        <taxon>Peduoviridae</taxon>
        <taxon>Maltschvirus</taxon>
        <taxon>Maltschvirus maltsch</taxon>
    </lineage>
</organism>
<protein>
    <submittedName>
        <fullName evidence="2">Uncharacterized protein</fullName>
    </submittedName>
</protein>
<feature type="region of interest" description="Disordered" evidence="1">
    <location>
        <begin position="46"/>
        <end position="88"/>
    </location>
</feature>
<feature type="compositionally biased region" description="Polar residues" evidence="1">
    <location>
        <begin position="186"/>
        <end position="198"/>
    </location>
</feature>
<evidence type="ECO:0000313" key="3">
    <source>
        <dbReference type="EMBL" id="CAB4200290.1"/>
    </source>
</evidence>